<gene>
    <name evidence="2" type="ORF">H6G59_18670</name>
</gene>
<dbReference type="EMBL" id="JACJST010000019">
    <property type="protein sequence ID" value="MBD2569881.1"/>
    <property type="molecule type" value="Genomic_DNA"/>
</dbReference>
<name>A0ABR8FI92_9NOST</name>
<organism evidence="2 3">
    <name type="scientific">Anabaena lutea FACHB-196</name>
    <dbReference type="NCBI Taxonomy" id="2692881"/>
    <lineage>
        <taxon>Bacteria</taxon>
        <taxon>Bacillati</taxon>
        <taxon>Cyanobacteriota</taxon>
        <taxon>Cyanophyceae</taxon>
        <taxon>Nostocales</taxon>
        <taxon>Nostocaceae</taxon>
        <taxon>Anabaena</taxon>
    </lineage>
</organism>
<evidence type="ECO:0008006" key="4">
    <source>
        <dbReference type="Google" id="ProtNLM"/>
    </source>
</evidence>
<accession>A0ABR8FI92</accession>
<feature type="region of interest" description="Disordered" evidence="1">
    <location>
        <begin position="209"/>
        <end position="229"/>
    </location>
</feature>
<proteinExistence type="predicted"/>
<sequence>MAVSLLEQAFHEVFPKDWCQDTLRAVAKAYEKTMEHCVPPLFGQDEAHDVRSHYCRGIFEAEWRRLSNKYPKIKAESRRNKAGNYSHTYVKSGNIILTASAVPSPAYKPRRADFRDTYNGNGQLGLFEQDSIADAEDIYAILLYGPPQSVSPGFVTIAFPSNHWHSYVERINLLALHPNIISTIIPEADPIEVKEPIIQPIRVSPEEKIEEPLQPQIRRFNKQVGEKRQ</sequence>
<evidence type="ECO:0000313" key="2">
    <source>
        <dbReference type="EMBL" id="MBD2569881.1"/>
    </source>
</evidence>
<reference evidence="2 3" key="1">
    <citation type="journal article" date="2020" name="ISME J.">
        <title>Comparative genomics reveals insights into cyanobacterial evolution and habitat adaptation.</title>
        <authorList>
            <person name="Chen M.Y."/>
            <person name="Teng W.K."/>
            <person name="Zhao L."/>
            <person name="Hu C.X."/>
            <person name="Zhou Y.K."/>
            <person name="Han B.P."/>
            <person name="Song L.R."/>
            <person name="Shu W.S."/>
        </authorList>
    </citation>
    <scope>NUCLEOTIDE SEQUENCE [LARGE SCALE GENOMIC DNA]</scope>
    <source>
        <strain evidence="2 3">FACHB-196</strain>
    </source>
</reference>
<dbReference type="RefSeq" id="WP_190717086.1">
    <property type="nucleotide sequence ID" value="NZ_JACJST010000019.1"/>
</dbReference>
<comment type="caution">
    <text evidence="2">The sequence shown here is derived from an EMBL/GenBank/DDBJ whole genome shotgun (WGS) entry which is preliminary data.</text>
</comment>
<evidence type="ECO:0000256" key="1">
    <source>
        <dbReference type="SAM" id="MobiDB-lite"/>
    </source>
</evidence>
<dbReference type="Proteomes" id="UP000640531">
    <property type="component" value="Unassembled WGS sequence"/>
</dbReference>
<protein>
    <recommendedName>
        <fullName evidence="4">Transposase</fullName>
    </recommendedName>
</protein>
<evidence type="ECO:0000313" key="3">
    <source>
        <dbReference type="Proteomes" id="UP000640531"/>
    </source>
</evidence>
<keyword evidence="3" id="KW-1185">Reference proteome</keyword>